<reference evidence="1" key="1">
    <citation type="journal article" date="2015" name="Nature">
        <title>Complex archaea that bridge the gap between prokaryotes and eukaryotes.</title>
        <authorList>
            <person name="Spang A."/>
            <person name="Saw J.H."/>
            <person name="Jorgensen S.L."/>
            <person name="Zaremba-Niedzwiedzka K."/>
            <person name="Martijn J."/>
            <person name="Lind A.E."/>
            <person name="van Eijk R."/>
            <person name="Schleper C."/>
            <person name="Guy L."/>
            <person name="Ettema T.J."/>
        </authorList>
    </citation>
    <scope>NUCLEOTIDE SEQUENCE</scope>
</reference>
<name>A0A0F8VTN0_9ZZZZ</name>
<proteinExistence type="predicted"/>
<accession>A0A0F8VTN0</accession>
<protein>
    <submittedName>
        <fullName evidence="1">Uncharacterized protein</fullName>
    </submittedName>
</protein>
<evidence type="ECO:0000313" key="1">
    <source>
        <dbReference type="EMBL" id="KKK47708.1"/>
    </source>
</evidence>
<dbReference type="EMBL" id="LAZR01069435">
    <property type="protein sequence ID" value="KKK47708.1"/>
    <property type="molecule type" value="Genomic_DNA"/>
</dbReference>
<comment type="caution">
    <text evidence="1">The sequence shown here is derived from an EMBL/GenBank/DDBJ whole genome shotgun (WGS) entry which is preliminary data.</text>
</comment>
<gene>
    <name evidence="1" type="ORF">LCGC14_3152470</name>
</gene>
<organism evidence="1">
    <name type="scientific">marine sediment metagenome</name>
    <dbReference type="NCBI Taxonomy" id="412755"/>
    <lineage>
        <taxon>unclassified sequences</taxon>
        <taxon>metagenomes</taxon>
        <taxon>ecological metagenomes</taxon>
    </lineage>
</organism>
<dbReference type="AlphaFoldDB" id="A0A0F8VTN0"/>
<sequence length="110" mass="12656">MTVEELTSVLRDDYSWGSYFQLAVHLVEGQYTLDELTPNIVRALMTARPLDKIIPWPDLPAWFRAAVDGCRWQNNPRILNELAHTAAMFVEAVRRVDPPVSVRGWSYRLA</sequence>
<feature type="non-terminal residue" evidence="1">
    <location>
        <position position="110"/>
    </location>
</feature>